<keyword evidence="3" id="KW-0732">Signal</keyword>
<dbReference type="PANTHER" id="PTHR11705:SF119">
    <property type="entry name" value="OS02G0119300 PROTEIN"/>
    <property type="match status" value="1"/>
</dbReference>
<dbReference type="GO" id="GO:0005615">
    <property type="term" value="C:extracellular space"/>
    <property type="evidence" value="ECO:0007669"/>
    <property type="project" value="TreeGrafter"/>
</dbReference>
<keyword evidence="6" id="KW-1185">Reference proteome</keyword>
<feature type="domain" description="Peptidase M14" evidence="4">
    <location>
        <begin position="43"/>
        <end position="230"/>
    </location>
</feature>
<proteinExistence type="inferred from homology"/>
<evidence type="ECO:0000256" key="2">
    <source>
        <dbReference type="ARBA" id="ARBA00005988"/>
    </source>
</evidence>
<reference evidence="5 6" key="1">
    <citation type="journal article" date="2021" name="Commun. Biol.">
        <title>The genome of Shorea leprosula (Dipterocarpaceae) highlights the ecological relevance of drought in aseasonal tropical rainforests.</title>
        <authorList>
            <person name="Ng K.K.S."/>
            <person name="Kobayashi M.J."/>
            <person name="Fawcett J.A."/>
            <person name="Hatakeyama M."/>
            <person name="Paape T."/>
            <person name="Ng C.H."/>
            <person name="Ang C.C."/>
            <person name="Tnah L.H."/>
            <person name="Lee C.T."/>
            <person name="Nishiyama T."/>
            <person name="Sese J."/>
            <person name="O'Brien M.J."/>
            <person name="Copetti D."/>
            <person name="Mohd Noor M.I."/>
            <person name="Ong R.C."/>
            <person name="Putra M."/>
            <person name="Sireger I.Z."/>
            <person name="Indrioko S."/>
            <person name="Kosugi Y."/>
            <person name="Izuno A."/>
            <person name="Isagi Y."/>
            <person name="Lee S.L."/>
            <person name="Shimizu K.K."/>
        </authorList>
    </citation>
    <scope>NUCLEOTIDE SEQUENCE [LARGE SCALE GENOMIC DNA]</scope>
    <source>
        <strain evidence="5">214</strain>
    </source>
</reference>
<comment type="similarity">
    <text evidence="2">Belongs to the peptidase M14 family.</text>
</comment>
<evidence type="ECO:0000313" key="6">
    <source>
        <dbReference type="Proteomes" id="UP001054252"/>
    </source>
</evidence>
<dbReference type="Proteomes" id="UP001054252">
    <property type="component" value="Unassembled WGS sequence"/>
</dbReference>
<dbReference type="SUPFAM" id="SSF53187">
    <property type="entry name" value="Zn-dependent exopeptidases"/>
    <property type="match status" value="1"/>
</dbReference>
<gene>
    <name evidence="5" type="ORF">SLEP1_g11166</name>
</gene>
<dbReference type="GO" id="GO:0006508">
    <property type="term" value="P:proteolysis"/>
    <property type="evidence" value="ECO:0007669"/>
    <property type="project" value="InterPro"/>
</dbReference>
<dbReference type="Gene3D" id="3.40.630.10">
    <property type="entry name" value="Zn peptidases"/>
    <property type="match status" value="2"/>
</dbReference>
<protein>
    <recommendedName>
        <fullName evidence="4">Peptidase M14 domain-containing protein</fullName>
    </recommendedName>
</protein>
<dbReference type="GO" id="GO:0008270">
    <property type="term" value="F:zinc ion binding"/>
    <property type="evidence" value="ECO:0007669"/>
    <property type="project" value="InterPro"/>
</dbReference>
<dbReference type="AlphaFoldDB" id="A0AAV5IL88"/>
<comment type="cofactor">
    <cofactor evidence="1">
        <name>Zn(2+)</name>
        <dbReference type="ChEBI" id="CHEBI:29105"/>
    </cofactor>
</comment>
<evidence type="ECO:0000256" key="1">
    <source>
        <dbReference type="ARBA" id="ARBA00001947"/>
    </source>
</evidence>
<dbReference type="EMBL" id="BPVZ01000012">
    <property type="protein sequence ID" value="GKU98125.1"/>
    <property type="molecule type" value="Genomic_DNA"/>
</dbReference>
<dbReference type="PANTHER" id="PTHR11705">
    <property type="entry name" value="PROTEASE FAMILY M14 CARBOXYPEPTIDASE A,B"/>
    <property type="match status" value="1"/>
</dbReference>
<name>A0AAV5IL88_9ROSI</name>
<feature type="chain" id="PRO_5043652357" description="Peptidase M14 domain-containing protein" evidence="3">
    <location>
        <begin position="27"/>
        <end position="239"/>
    </location>
</feature>
<dbReference type="InterPro" id="IPR000834">
    <property type="entry name" value="Peptidase_M14"/>
</dbReference>
<sequence>MDVRFSLCCLLLSILASLRCFSVVYGDANLTKSSPTPINRDLYHSSSDLIEEIKSLVHRHPDKLMIETMKTANKGYEAEITVVTYCRSRKESDDRSKFRILLSFGQHGRELITTELALRILSILSEEQFLPKMNRATLDSILDKVIIKALFMPYDHKNVTPEGLTAHRVKLLLEELNKVHCHKRCMIGSGGGSVGYLAHGTATDYMYDIVKVPMAFTFEIYGDGTASPKDCFKMFNPFS</sequence>
<evidence type="ECO:0000256" key="3">
    <source>
        <dbReference type="SAM" id="SignalP"/>
    </source>
</evidence>
<dbReference type="GO" id="GO:0004181">
    <property type="term" value="F:metallocarboxypeptidase activity"/>
    <property type="evidence" value="ECO:0007669"/>
    <property type="project" value="InterPro"/>
</dbReference>
<evidence type="ECO:0000259" key="4">
    <source>
        <dbReference type="SMART" id="SM00631"/>
    </source>
</evidence>
<comment type="caution">
    <text evidence="5">The sequence shown here is derived from an EMBL/GenBank/DDBJ whole genome shotgun (WGS) entry which is preliminary data.</text>
</comment>
<feature type="signal peptide" evidence="3">
    <location>
        <begin position="1"/>
        <end position="26"/>
    </location>
</feature>
<organism evidence="5 6">
    <name type="scientific">Rubroshorea leprosula</name>
    <dbReference type="NCBI Taxonomy" id="152421"/>
    <lineage>
        <taxon>Eukaryota</taxon>
        <taxon>Viridiplantae</taxon>
        <taxon>Streptophyta</taxon>
        <taxon>Embryophyta</taxon>
        <taxon>Tracheophyta</taxon>
        <taxon>Spermatophyta</taxon>
        <taxon>Magnoliopsida</taxon>
        <taxon>eudicotyledons</taxon>
        <taxon>Gunneridae</taxon>
        <taxon>Pentapetalae</taxon>
        <taxon>rosids</taxon>
        <taxon>malvids</taxon>
        <taxon>Malvales</taxon>
        <taxon>Dipterocarpaceae</taxon>
        <taxon>Rubroshorea</taxon>
    </lineage>
</organism>
<dbReference type="SMART" id="SM00631">
    <property type="entry name" value="Zn_pept"/>
    <property type="match status" value="1"/>
</dbReference>
<accession>A0AAV5IL88</accession>
<evidence type="ECO:0000313" key="5">
    <source>
        <dbReference type="EMBL" id="GKU98125.1"/>
    </source>
</evidence>